<keyword evidence="2" id="KW-1185">Reference proteome</keyword>
<dbReference type="Proteomes" id="UP000324194">
    <property type="component" value="Chromosome 1"/>
</dbReference>
<name>A0A5E4PI58_9COXI</name>
<dbReference type="EMBL" id="LR699119">
    <property type="protein sequence ID" value="VVC76036.1"/>
    <property type="molecule type" value="Genomic_DNA"/>
</dbReference>
<dbReference type="RefSeq" id="WP_232051914.1">
    <property type="nucleotide sequence ID" value="NZ_LR699119.1"/>
</dbReference>
<organism evidence="1 2">
    <name type="scientific">Aquicella siphonis</name>
    <dbReference type="NCBI Taxonomy" id="254247"/>
    <lineage>
        <taxon>Bacteria</taxon>
        <taxon>Pseudomonadati</taxon>
        <taxon>Pseudomonadota</taxon>
        <taxon>Gammaproteobacteria</taxon>
        <taxon>Legionellales</taxon>
        <taxon>Coxiellaceae</taxon>
        <taxon>Aquicella</taxon>
    </lineage>
</organism>
<proteinExistence type="predicted"/>
<dbReference type="KEGG" id="asip:AQUSIP_13370"/>
<evidence type="ECO:0000313" key="2">
    <source>
        <dbReference type="Proteomes" id="UP000324194"/>
    </source>
</evidence>
<gene>
    <name evidence="1" type="ORF">AQUSIP_13370</name>
</gene>
<reference evidence="1 2" key="1">
    <citation type="submission" date="2019-08" db="EMBL/GenBank/DDBJ databases">
        <authorList>
            <person name="Guy L."/>
        </authorList>
    </citation>
    <scope>NUCLEOTIDE SEQUENCE [LARGE SCALE GENOMIC DNA]</scope>
    <source>
        <strain evidence="1 2">SGT-108</strain>
    </source>
</reference>
<sequence>MTEKATLTLKEAAPLLGFKGVYRLREKARRGLIPGAFKISSRWMVAVDEIMPYIRNYYKTLRKDLVPPRNVEWQSVKRKVAPTIILASRSAESECRNRLDALAKERRKNMKKNAEKK</sequence>
<evidence type="ECO:0008006" key="3">
    <source>
        <dbReference type="Google" id="ProtNLM"/>
    </source>
</evidence>
<accession>A0A5E4PI58</accession>
<protein>
    <recommendedName>
        <fullName evidence="3">Helix-turn-helix domain-containing protein</fullName>
    </recommendedName>
</protein>
<dbReference type="AlphaFoldDB" id="A0A5E4PI58"/>
<evidence type="ECO:0000313" key="1">
    <source>
        <dbReference type="EMBL" id="VVC76036.1"/>
    </source>
</evidence>